<dbReference type="InterPro" id="IPR011006">
    <property type="entry name" value="CheY-like_superfamily"/>
</dbReference>
<comment type="caution">
    <text evidence="10">The sequence shown here is derived from an EMBL/GenBank/DDBJ whole genome shotgun (WGS) entry which is preliminary data.</text>
</comment>
<dbReference type="PANTHER" id="PTHR43047:SF9">
    <property type="entry name" value="HISTIDINE KINASE"/>
    <property type="match status" value="1"/>
</dbReference>
<comment type="catalytic activity">
    <reaction evidence="1">
        <text>ATP + protein L-histidine = ADP + protein N-phospho-L-histidine.</text>
        <dbReference type="EC" id="2.7.13.3"/>
    </reaction>
</comment>
<dbReference type="CDD" id="cd00082">
    <property type="entry name" value="HisKA"/>
    <property type="match status" value="1"/>
</dbReference>
<dbReference type="PROSITE" id="PS50110">
    <property type="entry name" value="RESPONSE_REGULATORY"/>
    <property type="match status" value="1"/>
</dbReference>
<gene>
    <name evidence="10" type="ORF">KAK11_20850</name>
</gene>
<dbReference type="InterPro" id="IPR003661">
    <property type="entry name" value="HisK_dim/P_dom"/>
</dbReference>
<keyword evidence="3 6" id="KW-0597">Phosphoprotein</keyword>
<dbReference type="Proteomes" id="UP000672097">
    <property type="component" value="Unassembled WGS sequence"/>
</dbReference>
<dbReference type="EMBL" id="JAGQDG010000010">
    <property type="protein sequence ID" value="MBQ0937787.1"/>
    <property type="molecule type" value="Genomic_DNA"/>
</dbReference>
<evidence type="ECO:0000313" key="10">
    <source>
        <dbReference type="EMBL" id="MBQ0937787.1"/>
    </source>
</evidence>
<evidence type="ECO:0000256" key="3">
    <source>
        <dbReference type="ARBA" id="ARBA00022553"/>
    </source>
</evidence>
<sequence length="575" mass="63982">MAAMAGLRSRYWAGIPIVFLLCWSYTDQVVLIAWVISNMVWWGFRATMQKRYLAQSEQERSNSFDMWAGLNLIWNFGYALQWGILTLLIFNDLPLTQKTLLTMLMVANAAIVVVFTQGEKIMIRVPLWLFMGALAVAWYVSDFEAKALVAAWILLLCLEFEDAMNRQYQQLVAMLSLSYRNQVLASRITEQNSALSEALDSRRRLIAVASHDLRQPVHSLGMYVESWRPTQDLAEQEQRARTALSGIRHMQEILNTLLDLGRIESGALDARPRQFDVERMLRDVADNFQVLADAKGLSLQVNASAQDMVSEPSLLRRAVWNLVSNAIKYTEEGQVALILQTKGDRLQITVKDTGPGIAPEDQAHIFKEFHRLEGTDAIEGVGLGLAVVDRIVRYLGGNIHLVSYVGQGSEFTLELPLAPAGQTLTPRPPAPRERARDLPSLEGLQVMLIENDEAARHSTASLLAVWNCQVRSACGGAEALQMLRSSAPWPQVVLSDFQLDNPMDGLQVIAALREAAGHRTIHGILLTGDVNPGVAQRAQSQQVKVLYKPLRPSRLHAALADLTGLPESPDSDFLN</sequence>
<dbReference type="RefSeq" id="WP_380298906.1">
    <property type="nucleotide sequence ID" value="NZ_JBHUKC010000003.1"/>
</dbReference>
<dbReference type="SMART" id="SM00388">
    <property type="entry name" value="HisKA"/>
    <property type="match status" value="1"/>
</dbReference>
<evidence type="ECO:0000259" key="9">
    <source>
        <dbReference type="PROSITE" id="PS50110"/>
    </source>
</evidence>
<evidence type="ECO:0000256" key="4">
    <source>
        <dbReference type="ARBA" id="ARBA00022679"/>
    </source>
</evidence>
<name>A0ABS5E2Z3_9BURK</name>
<dbReference type="EC" id="2.7.13.3" evidence="2"/>
<dbReference type="InterPro" id="IPR004358">
    <property type="entry name" value="Sig_transdc_His_kin-like_C"/>
</dbReference>
<dbReference type="SMART" id="SM00387">
    <property type="entry name" value="HATPase_c"/>
    <property type="match status" value="1"/>
</dbReference>
<evidence type="ECO:0000256" key="7">
    <source>
        <dbReference type="SAM" id="Phobius"/>
    </source>
</evidence>
<keyword evidence="7" id="KW-1133">Transmembrane helix</keyword>
<feature type="transmembrane region" description="Helical" evidence="7">
    <location>
        <begin position="12"/>
        <end position="44"/>
    </location>
</feature>
<evidence type="ECO:0000256" key="5">
    <source>
        <dbReference type="ARBA" id="ARBA00022777"/>
    </source>
</evidence>
<dbReference type="SUPFAM" id="SSF47384">
    <property type="entry name" value="Homodimeric domain of signal transducing histidine kinase"/>
    <property type="match status" value="1"/>
</dbReference>
<dbReference type="Gene3D" id="3.30.565.10">
    <property type="entry name" value="Histidine kinase-like ATPase, C-terminal domain"/>
    <property type="match status" value="1"/>
</dbReference>
<dbReference type="PROSITE" id="PS50109">
    <property type="entry name" value="HIS_KIN"/>
    <property type="match status" value="1"/>
</dbReference>
<proteinExistence type="predicted"/>
<dbReference type="Pfam" id="PF00512">
    <property type="entry name" value="HisKA"/>
    <property type="match status" value="1"/>
</dbReference>
<dbReference type="SMART" id="SM00448">
    <property type="entry name" value="REC"/>
    <property type="match status" value="1"/>
</dbReference>
<organism evidence="10 11">
    <name type="scientific">Ideonella paludis</name>
    <dbReference type="NCBI Taxonomy" id="1233411"/>
    <lineage>
        <taxon>Bacteria</taxon>
        <taxon>Pseudomonadati</taxon>
        <taxon>Pseudomonadota</taxon>
        <taxon>Betaproteobacteria</taxon>
        <taxon>Burkholderiales</taxon>
        <taxon>Sphaerotilaceae</taxon>
        <taxon>Ideonella</taxon>
    </lineage>
</organism>
<dbReference type="CDD" id="cd00156">
    <property type="entry name" value="REC"/>
    <property type="match status" value="1"/>
</dbReference>
<dbReference type="PANTHER" id="PTHR43047">
    <property type="entry name" value="TWO-COMPONENT HISTIDINE PROTEIN KINASE"/>
    <property type="match status" value="1"/>
</dbReference>
<feature type="modified residue" description="4-aspartylphosphate" evidence="6">
    <location>
        <position position="496"/>
    </location>
</feature>
<evidence type="ECO:0000259" key="8">
    <source>
        <dbReference type="PROSITE" id="PS50109"/>
    </source>
</evidence>
<feature type="transmembrane region" description="Helical" evidence="7">
    <location>
        <begin position="64"/>
        <end position="89"/>
    </location>
</feature>
<dbReference type="InterPro" id="IPR036097">
    <property type="entry name" value="HisK_dim/P_sf"/>
</dbReference>
<accession>A0ABS5E2Z3</accession>
<keyword evidence="7" id="KW-0472">Membrane</keyword>
<feature type="domain" description="Response regulatory" evidence="9">
    <location>
        <begin position="445"/>
        <end position="563"/>
    </location>
</feature>
<feature type="domain" description="Histidine kinase" evidence="8">
    <location>
        <begin position="208"/>
        <end position="419"/>
    </location>
</feature>
<keyword evidence="11" id="KW-1185">Reference proteome</keyword>
<dbReference type="Pfam" id="PF00072">
    <property type="entry name" value="Response_reg"/>
    <property type="match status" value="1"/>
</dbReference>
<evidence type="ECO:0000256" key="1">
    <source>
        <dbReference type="ARBA" id="ARBA00000085"/>
    </source>
</evidence>
<feature type="transmembrane region" description="Helical" evidence="7">
    <location>
        <begin position="95"/>
        <end position="115"/>
    </location>
</feature>
<dbReference type="SUPFAM" id="SSF55874">
    <property type="entry name" value="ATPase domain of HSP90 chaperone/DNA topoisomerase II/histidine kinase"/>
    <property type="match status" value="1"/>
</dbReference>
<reference evidence="10 11" key="1">
    <citation type="submission" date="2021-04" db="EMBL/GenBank/DDBJ databases">
        <title>The genome sequence of type strain Ideonella paludis KCTC 32238.</title>
        <authorList>
            <person name="Liu Y."/>
        </authorList>
    </citation>
    <scope>NUCLEOTIDE SEQUENCE [LARGE SCALE GENOMIC DNA]</scope>
    <source>
        <strain evidence="10 11">KCTC 32238</strain>
    </source>
</reference>
<dbReference type="Pfam" id="PF02518">
    <property type="entry name" value="HATPase_c"/>
    <property type="match status" value="1"/>
</dbReference>
<dbReference type="InterPro" id="IPR005467">
    <property type="entry name" value="His_kinase_dom"/>
</dbReference>
<dbReference type="GO" id="GO:0016301">
    <property type="term" value="F:kinase activity"/>
    <property type="evidence" value="ECO:0007669"/>
    <property type="project" value="UniProtKB-KW"/>
</dbReference>
<keyword evidence="7" id="KW-0812">Transmembrane</keyword>
<dbReference type="CDD" id="cd00075">
    <property type="entry name" value="HATPase"/>
    <property type="match status" value="1"/>
</dbReference>
<keyword evidence="5 10" id="KW-0418">Kinase</keyword>
<keyword evidence="4" id="KW-0808">Transferase</keyword>
<feature type="transmembrane region" description="Helical" evidence="7">
    <location>
        <begin position="122"/>
        <end position="141"/>
    </location>
</feature>
<evidence type="ECO:0000256" key="2">
    <source>
        <dbReference type="ARBA" id="ARBA00012438"/>
    </source>
</evidence>
<dbReference type="InterPro" id="IPR036890">
    <property type="entry name" value="HATPase_C_sf"/>
</dbReference>
<evidence type="ECO:0000256" key="6">
    <source>
        <dbReference type="PROSITE-ProRule" id="PRU00169"/>
    </source>
</evidence>
<dbReference type="PRINTS" id="PR00344">
    <property type="entry name" value="BCTRLSENSOR"/>
</dbReference>
<dbReference type="Gene3D" id="1.10.287.130">
    <property type="match status" value="1"/>
</dbReference>
<dbReference type="Gene3D" id="3.40.50.2300">
    <property type="match status" value="1"/>
</dbReference>
<dbReference type="SUPFAM" id="SSF52172">
    <property type="entry name" value="CheY-like"/>
    <property type="match status" value="1"/>
</dbReference>
<evidence type="ECO:0000313" key="11">
    <source>
        <dbReference type="Proteomes" id="UP000672097"/>
    </source>
</evidence>
<dbReference type="InterPro" id="IPR001789">
    <property type="entry name" value="Sig_transdc_resp-reg_receiver"/>
</dbReference>
<protein>
    <recommendedName>
        <fullName evidence="2">histidine kinase</fullName>
        <ecNumber evidence="2">2.7.13.3</ecNumber>
    </recommendedName>
</protein>
<dbReference type="InterPro" id="IPR003594">
    <property type="entry name" value="HATPase_dom"/>
</dbReference>